<organism evidence="1 2">
    <name type="scientific">Actinoplanes hulinensis</name>
    <dbReference type="NCBI Taxonomy" id="1144547"/>
    <lineage>
        <taxon>Bacteria</taxon>
        <taxon>Bacillati</taxon>
        <taxon>Actinomycetota</taxon>
        <taxon>Actinomycetes</taxon>
        <taxon>Micromonosporales</taxon>
        <taxon>Micromonosporaceae</taxon>
        <taxon>Actinoplanes</taxon>
    </lineage>
</organism>
<evidence type="ECO:0000313" key="1">
    <source>
        <dbReference type="EMBL" id="MBW6435609.1"/>
    </source>
</evidence>
<evidence type="ECO:0000313" key="2">
    <source>
        <dbReference type="Proteomes" id="UP001519863"/>
    </source>
</evidence>
<dbReference type="RefSeq" id="WP_220145052.1">
    <property type="nucleotide sequence ID" value="NZ_JAHXZI010000009.1"/>
</dbReference>
<proteinExistence type="predicted"/>
<gene>
    <name evidence="1" type="ORF">KZ829_17860</name>
</gene>
<comment type="caution">
    <text evidence="1">The sequence shown here is derived from an EMBL/GenBank/DDBJ whole genome shotgun (WGS) entry which is preliminary data.</text>
</comment>
<dbReference type="Proteomes" id="UP001519863">
    <property type="component" value="Unassembled WGS sequence"/>
</dbReference>
<reference evidence="1 2" key="1">
    <citation type="journal article" date="2013" name="Antonie Van Leeuwenhoek">
        <title>Actinoplanes hulinensis sp. nov., a novel actinomycete isolated from soybean root (Glycine max (L.) Merr).</title>
        <authorList>
            <person name="Shen Y."/>
            <person name="Liu C."/>
            <person name="Wang X."/>
            <person name="Zhao J."/>
            <person name="Jia F."/>
            <person name="Zhang Y."/>
            <person name="Wang L."/>
            <person name="Yang D."/>
            <person name="Xiang W."/>
        </authorList>
    </citation>
    <scope>NUCLEOTIDE SEQUENCE [LARGE SCALE GENOMIC DNA]</scope>
    <source>
        <strain evidence="1 2">NEAU-M9</strain>
    </source>
</reference>
<protein>
    <recommendedName>
        <fullName evidence="3">FPG-type domain-containing protein</fullName>
    </recommendedName>
</protein>
<accession>A0ABS7B5A1</accession>
<sequence>MEIIARLIEEREFIHLRAATRHRELRCLVPARPASTRTCPACKGTTRMMLANGHWVYCPMCNTRGWVPAA</sequence>
<keyword evidence="2" id="KW-1185">Reference proteome</keyword>
<dbReference type="EMBL" id="JAHXZI010000009">
    <property type="protein sequence ID" value="MBW6435609.1"/>
    <property type="molecule type" value="Genomic_DNA"/>
</dbReference>
<evidence type="ECO:0008006" key="3">
    <source>
        <dbReference type="Google" id="ProtNLM"/>
    </source>
</evidence>
<name>A0ABS7B5A1_9ACTN</name>